<evidence type="ECO:0000313" key="2">
    <source>
        <dbReference type="EMBL" id="KFI74072.1"/>
    </source>
</evidence>
<proteinExistence type="predicted"/>
<organism evidence="2 3">
    <name type="scientific">Bifidobacterium minimum</name>
    <dbReference type="NCBI Taxonomy" id="1693"/>
    <lineage>
        <taxon>Bacteria</taxon>
        <taxon>Bacillati</taxon>
        <taxon>Actinomycetota</taxon>
        <taxon>Actinomycetes</taxon>
        <taxon>Bifidobacteriales</taxon>
        <taxon>Bifidobacteriaceae</taxon>
        <taxon>Bifidobacterium</taxon>
    </lineage>
</organism>
<dbReference type="PROSITE" id="PS51257">
    <property type="entry name" value="PROKAR_LIPOPROTEIN"/>
    <property type="match status" value="1"/>
</dbReference>
<feature type="transmembrane region" description="Helical" evidence="1">
    <location>
        <begin position="225"/>
        <end position="246"/>
    </location>
</feature>
<feature type="transmembrane region" description="Helical" evidence="1">
    <location>
        <begin position="373"/>
        <end position="394"/>
    </location>
</feature>
<comment type="caution">
    <text evidence="2">The sequence shown here is derived from an EMBL/GenBank/DDBJ whole genome shotgun (WGS) entry which is preliminary data.</text>
</comment>
<evidence type="ECO:0000313" key="3">
    <source>
        <dbReference type="Proteomes" id="UP000029014"/>
    </source>
</evidence>
<accession>A0A087BSS2</accession>
<feature type="transmembrane region" description="Helical" evidence="1">
    <location>
        <begin position="341"/>
        <end position="361"/>
    </location>
</feature>
<feature type="transmembrane region" description="Helical" evidence="1">
    <location>
        <begin position="266"/>
        <end position="285"/>
    </location>
</feature>
<protein>
    <submittedName>
        <fullName evidence="2">Transmembrane protein</fullName>
    </submittedName>
</protein>
<keyword evidence="1" id="KW-1133">Transmembrane helix</keyword>
<keyword evidence="1 2" id="KW-0812">Transmembrane</keyword>
<keyword evidence="1" id="KW-0472">Membrane</keyword>
<gene>
    <name evidence="2" type="ORF">BMIN_1339</name>
</gene>
<feature type="transmembrane region" description="Helical" evidence="1">
    <location>
        <begin position="62"/>
        <end position="87"/>
    </location>
</feature>
<name>A0A087BSS2_9BIFI</name>
<dbReference type="Proteomes" id="UP000029014">
    <property type="component" value="Unassembled WGS sequence"/>
</dbReference>
<dbReference type="InterPro" id="IPR010540">
    <property type="entry name" value="CmpB_TMEM229"/>
</dbReference>
<dbReference type="AlphaFoldDB" id="A0A087BSS2"/>
<dbReference type="Pfam" id="PF06541">
    <property type="entry name" value="ABC_trans_CmpB"/>
    <property type="match status" value="1"/>
</dbReference>
<dbReference type="eggNOG" id="COG4905">
    <property type="taxonomic scope" value="Bacteria"/>
</dbReference>
<feature type="transmembrane region" description="Helical" evidence="1">
    <location>
        <begin position="107"/>
        <end position="133"/>
    </location>
</feature>
<reference evidence="2 3" key="1">
    <citation type="submission" date="2014-03" db="EMBL/GenBank/DDBJ databases">
        <title>Genomics of Bifidobacteria.</title>
        <authorList>
            <person name="Ventura M."/>
            <person name="Milani C."/>
            <person name="Lugli G.A."/>
        </authorList>
    </citation>
    <scope>NUCLEOTIDE SEQUENCE [LARGE SCALE GENOMIC DNA]</scope>
    <source>
        <strain evidence="2 3">LMG 11592</strain>
    </source>
</reference>
<evidence type="ECO:0000256" key="1">
    <source>
        <dbReference type="SAM" id="Phobius"/>
    </source>
</evidence>
<dbReference type="EMBL" id="JGZD01000004">
    <property type="protein sequence ID" value="KFI74072.1"/>
    <property type="molecule type" value="Genomic_DNA"/>
</dbReference>
<feature type="transmembrane region" description="Helical" evidence="1">
    <location>
        <begin position="294"/>
        <end position="321"/>
    </location>
</feature>
<keyword evidence="3" id="KW-1185">Reference proteome</keyword>
<dbReference type="STRING" id="1693.BMIN_1339"/>
<sequence>MVYGRLMNAGMPWLAAGCDDTVETFEVSEGISREATMAFRRVRARVDGDESAPSGRRGVSSVVVRIFGAFVLVGGLVMLPVVVFSGVVAVRRVIDGEERVDALDLTFLLFCARILVQSAVGLSLIVFGVLLLLDRRRHAAGWAYVLIVPTVLEGALTLSLEGVVPALAEPAVRLVVLIGVSIELDPGLIEERRLQRTLRRMDERDDYEKDVARGMVGRDDTGRGYIALDFFNIFWLFVIASVFGLALETVYRFVTSGTFEDRAGLLWGPFSPIYGCGAIVLTVILNRLWRSSPLLIFVVGAVVGGMFEYLVSWFMEVAFGITAWDYTGQWLSMGGRTSGKYMVFWGLLSVLWVKFLLPRTLFLINLIPWRVRYSLTVVCAVLMAIDIAMTLMAFDCWYGRMAGRTPDSPITDFFATHFNDDVMAHRFQTMHIDPSRSSRM</sequence>